<gene>
    <name evidence="2" type="ORF">ACFPCY_10690</name>
</gene>
<dbReference type="Proteomes" id="UP001595872">
    <property type="component" value="Unassembled WGS sequence"/>
</dbReference>
<keyword evidence="3" id="KW-1185">Reference proteome</keyword>
<feature type="transmembrane region" description="Helical" evidence="1">
    <location>
        <begin position="67"/>
        <end position="85"/>
    </location>
</feature>
<dbReference type="RefSeq" id="WP_378253875.1">
    <property type="nucleotide sequence ID" value="NZ_JBHSIT010000003.1"/>
</dbReference>
<evidence type="ECO:0000256" key="1">
    <source>
        <dbReference type="SAM" id="Phobius"/>
    </source>
</evidence>
<evidence type="ECO:0000313" key="3">
    <source>
        <dbReference type="Proteomes" id="UP001595872"/>
    </source>
</evidence>
<sequence>MSEPRRVVVASPRTRAARSGAPRPVEAPYAGPYGDLDHDWNITADLDEQTELGAVFVRTLVRAQLRTALGTGGLVLAVVAALPLLELLPGLTRGRLLGLPLPWLVLAAGIQPLWVLAAHRQSRLAESAERDFVRLVRRP</sequence>
<proteinExistence type="predicted"/>
<reference evidence="3" key="1">
    <citation type="journal article" date="2019" name="Int. J. Syst. Evol. Microbiol.">
        <title>The Global Catalogue of Microorganisms (GCM) 10K type strain sequencing project: providing services to taxonomists for standard genome sequencing and annotation.</title>
        <authorList>
            <consortium name="The Broad Institute Genomics Platform"/>
            <consortium name="The Broad Institute Genome Sequencing Center for Infectious Disease"/>
            <person name="Wu L."/>
            <person name="Ma J."/>
        </authorList>
    </citation>
    <scope>NUCLEOTIDE SEQUENCE [LARGE SCALE GENOMIC DNA]</scope>
    <source>
        <strain evidence="3">KLKA75</strain>
    </source>
</reference>
<comment type="caution">
    <text evidence="2">The sequence shown here is derived from an EMBL/GenBank/DDBJ whole genome shotgun (WGS) entry which is preliminary data.</text>
</comment>
<keyword evidence="1" id="KW-0812">Transmembrane</keyword>
<evidence type="ECO:0000313" key="2">
    <source>
        <dbReference type="EMBL" id="MFC4907789.1"/>
    </source>
</evidence>
<protein>
    <recommendedName>
        <fullName evidence="4">DUF485 domain-containing protein</fullName>
    </recommendedName>
</protein>
<name>A0ABV9TW27_9ACTN</name>
<accession>A0ABV9TW27</accession>
<keyword evidence="1" id="KW-0472">Membrane</keyword>
<evidence type="ECO:0008006" key="4">
    <source>
        <dbReference type="Google" id="ProtNLM"/>
    </source>
</evidence>
<dbReference type="EMBL" id="JBHSIT010000003">
    <property type="protein sequence ID" value="MFC4907789.1"/>
    <property type="molecule type" value="Genomic_DNA"/>
</dbReference>
<organism evidence="2 3">
    <name type="scientific">Actinomadura gamaensis</name>
    <dbReference type="NCBI Taxonomy" id="1763541"/>
    <lineage>
        <taxon>Bacteria</taxon>
        <taxon>Bacillati</taxon>
        <taxon>Actinomycetota</taxon>
        <taxon>Actinomycetes</taxon>
        <taxon>Streptosporangiales</taxon>
        <taxon>Thermomonosporaceae</taxon>
        <taxon>Actinomadura</taxon>
    </lineage>
</organism>
<feature type="transmembrane region" description="Helical" evidence="1">
    <location>
        <begin position="97"/>
        <end position="117"/>
    </location>
</feature>
<keyword evidence="1" id="KW-1133">Transmembrane helix</keyword>